<comment type="caution">
    <text evidence="1">The sequence shown here is derived from an EMBL/GenBank/DDBJ whole genome shotgun (WGS) entry which is preliminary data.</text>
</comment>
<keyword evidence="2" id="KW-1185">Reference proteome</keyword>
<dbReference type="EMBL" id="BSTX01000003">
    <property type="protein sequence ID" value="GLZ79568.1"/>
    <property type="molecule type" value="Genomic_DNA"/>
</dbReference>
<evidence type="ECO:0000313" key="1">
    <source>
        <dbReference type="EMBL" id="GLZ79568.1"/>
    </source>
</evidence>
<evidence type="ECO:0000313" key="2">
    <source>
        <dbReference type="Proteomes" id="UP001165079"/>
    </source>
</evidence>
<gene>
    <name evidence="1" type="ORF">Afil01_43750</name>
</gene>
<name>A0A9W6WB03_9ACTN</name>
<sequence length="371" mass="40544">MRFADDVAAPESDDWADWLAYADALTAAGDPRGAAIHAEHRGEPDYAEAERELGLDGPRAEGSWRFTWSRGFIDRAAFRLSAEGTARRRELVTDAGDRADPERWEAALVELLLTHPAAARLAALELRLTDYHHSAARAARALARRSWPRLTSLSLGHDYEILFALHETSTGNRINPEKYLHDPVIPAEAGAALWLALPALRIELEGAFLLDDLDHETLTGLRTRGSVFADGSLFAFSTPALTSLEVEIDHDVHGTLATNVQLEELSPQRFPALSRLDLSRAFFEPEEGADLVVLAAHPILPRLRNLAIRDLVIEDVPEPLELLAGLAPRFAHLDLRIAGDIAIAGAADGEAERVLAAHGLGWHGDDEASRP</sequence>
<proteinExistence type="predicted"/>
<reference evidence="1" key="1">
    <citation type="submission" date="2023-03" db="EMBL/GenBank/DDBJ databases">
        <title>Actinorhabdospora filicis NBRC 111898.</title>
        <authorList>
            <person name="Ichikawa N."/>
            <person name="Sato H."/>
            <person name="Tonouchi N."/>
        </authorList>
    </citation>
    <scope>NUCLEOTIDE SEQUENCE</scope>
    <source>
        <strain evidence="1">NBRC 111898</strain>
    </source>
</reference>
<protein>
    <submittedName>
        <fullName evidence="1">Uncharacterized protein</fullName>
    </submittedName>
</protein>
<dbReference type="Gene3D" id="3.80.10.10">
    <property type="entry name" value="Ribonuclease Inhibitor"/>
    <property type="match status" value="1"/>
</dbReference>
<organism evidence="1 2">
    <name type="scientific">Actinorhabdospora filicis</name>
    <dbReference type="NCBI Taxonomy" id="1785913"/>
    <lineage>
        <taxon>Bacteria</taxon>
        <taxon>Bacillati</taxon>
        <taxon>Actinomycetota</taxon>
        <taxon>Actinomycetes</taxon>
        <taxon>Micromonosporales</taxon>
        <taxon>Micromonosporaceae</taxon>
        <taxon>Actinorhabdospora</taxon>
    </lineage>
</organism>
<dbReference type="InterPro" id="IPR032675">
    <property type="entry name" value="LRR_dom_sf"/>
</dbReference>
<accession>A0A9W6WB03</accession>
<dbReference type="AlphaFoldDB" id="A0A9W6WB03"/>
<dbReference type="RefSeq" id="WP_285664721.1">
    <property type="nucleotide sequence ID" value="NZ_BSTX01000003.1"/>
</dbReference>
<dbReference type="Proteomes" id="UP001165079">
    <property type="component" value="Unassembled WGS sequence"/>
</dbReference>